<name>A0A8C2STQ0_COTJA</name>
<feature type="transmembrane region" description="Helical" evidence="10">
    <location>
        <begin position="521"/>
        <end position="545"/>
    </location>
</feature>
<keyword evidence="13" id="KW-1185">Reference proteome</keyword>
<evidence type="ECO:0000256" key="10">
    <source>
        <dbReference type="SAM" id="Phobius"/>
    </source>
</evidence>
<feature type="compositionally biased region" description="Low complexity" evidence="9">
    <location>
        <begin position="178"/>
        <end position="189"/>
    </location>
</feature>
<evidence type="ECO:0000256" key="4">
    <source>
        <dbReference type="ARBA" id="ARBA00022824"/>
    </source>
</evidence>
<dbReference type="PANTHER" id="PTHR46107:SF1">
    <property type="entry name" value="THIOREDOXIN-RELATED TRANSMEMBRANE PROTEIN 4"/>
    <property type="match status" value="1"/>
</dbReference>
<accession>A0A8C2STQ0</accession>
<dbReference type="Proteomes" id="UP000694412">
    <property type="component" value="Chromosome 3"/>
</dbReference>
<feature type="domain" description="Thioredoxin" evidence="11">
    <location>
        <begin position="395"/>
        <end position="470"/>
    </location>
</feature>
<feature type="compositionally biased region" description="Low complexity" evidence="9">
    <location>
        <begin position="233"/>
        <end position="254"/>
    </location>
</feature>
<dbReference type="GeneTree" id="ENSGT00940000160301"/>
<dbReference type="Pfam" id="PF00085">
    <property type="entry name" value="Thioredoxin"/>
    <property type="match status" value="1"/>
</dbReference>
<evidence type="ECO:0000256" key="7">
    <source>
        <dbReference type="ARBA" id="ARBA00023157"/>
    </source>
</evidence>
<keyword evidence="4" id="KW-0256">Endoplasmic reticulum</keyword>
<gene>
    <name evidence="12" type="primary">TMX4</name>
</gene>
<evidence type="ECO:0000256" key="5">
    <source>
        <dbReference type="ARBA" id="ARBA00022982"/>
    </source>
</evidence>
<dbReference type="PANTHER" id="PTHR46107">
    <property type="entry name" value="DUMPY: SHORTER THAN WILD-TYPE"/>
    <property type="match status" value="1"/>
</dbReference>
<feature type="compositionally biased region" description="Low complexity" evidence="9">
    <location>
        <begin position="204"/>
        <end position="222"/>
    </location>
</feature>
<evidence type="ECO:0000256" key="6">
    <source>
        <dbReference type="ARBA" id="ARBA00022989"/>
    </source>
</evidence>
<dbReference type="GO" id="GO:0015036">
    <property type="term" value="F:disulfide oxidoreductase activity"/>
    <property type="evidence" value="ECO:0007669"/>
    <property type="project" value="TreeGrafter"/>
</dbReference>
<dbReference type="SUPFAM" id="SSF52833">
    <property type="entry name" value="Thioredoxin-like"/>
    <property type="match status" value="1"/>
</dbReference>
<keyword evidence="10" id="KW-0472">Membrane</keyword>
<keyword evidence="5" id="KW-0249">Electron transport</keyword>
<evidence type="ECO:0000313" key="12">
    <source>
        <dbReference type="Ensembl" id="ENSCJPP00005003658.1"/>
    </source>
</evidence>
<feature type="region of interest" description="Disordered" evidence="9">
    <location>
        <begin position="340"/>
        <end position="371"/>
    </location>
</feature>
<reference evidence="12" key="2">
    <citation type="submission" date="2025-08" db="UniProtKB">
        <authorList>
            <consortium name="Ensembl"/>
        </authorList>
    </citation>
    <scope>IDENTIFICATION</scope>
</reference>
<dbReference type="InterPro" id="IPR052454">
    <property type="entry name" value="TMX_domain-containing"/>
</dbReference>
<evidence type="ECO:0000259" key="11">
    <source>
        <dbReference type="Pfam" id="PF00085"/>
    </source>
</evidence>
<comment type="subcellular location">
    <subcellularLocation>
        <location evidence="1">Endoplasmic reticulum membrane</location>
        <topology evidence="1">Single-pass membrane protein</topology>
    </subcellularLocation>
</comment>
<keyword evidence="2" id="KW-0813">Transport</keyword>
<feature type="compositionally biased region" description="Gly residues" evidence="9">
    <location>
        <begin position="360"/>
        <end position="369"/>
    </location>
</feature>
<feature type="compositionally biased region" description="Acidic residues" evidence="9">
    <location>
        <begin position="625"/>
        <end position="634"/>
    </location>
</feature>
<evidence type="ECO:0000256" key="8">
    <source>
        <dbReference type="ARBA" id="ARBA00023284"/>
    </source>
</evidence>
<keyword evidence="8" id="KW-0676">Redox-active center</keyword>
<proteinExistence type="predicted"/>
<dbReference type="InterPro" id="IPR013766">
    <property type="entry name" value="Thioredoxin_domain"/>
</dbReference>
<evidence type="ECO:0000256" key="2">
    <source>
        <dbReference type="ARBA" id="ARBA00022448"/>
    </source>
</evidence>
<sequence length="668" mass="72155">MLRQRPPVRTDPASRRPVPGQEPRPCSAAASTSTCPAGRARCPRGGPAGRSSRRSRSLPTAQRPLLPRAVPGPLGPRAEATHIVPFDEFDAFLQRVGDANGLELQSVHPWLCPGHLHRIYALAPERKSRWRRRPPREGRRGSGNSPGREAGNRAGRGRRSGRRNGEREASLAPEEEPGAAARASHAAAHPLYTAARSHTRRQGTARAALPAPRPPLLRLARPPRFPRARSARRAGSAAATPGGRGQHGAAPQRGRAGGRGGGVSVPDSGRCRWGRPAEPPRGAQPGRHEGYGGQPPPSGWQCPGRGLGWLRSRGGPRGSVGPGGGTVSVLQRPVVAFLEGTGSTLGPETGGAERHRPHGKGYGNTGGSAGEKTTRKEAAECPCQRPSVPDRDQSYAPWCPACQQIELIWESFAKESEKLDITVGKVDVTQEPGLSGRFFVTTLPTIYHANDGVFRRYRGSRTLEDLQSYILEKKWEAVEPVAGWKSPSSIMMHGMAGLFHLSGCIRQIHNYLTDTLGFHVWMSYAVFILATLLIGLFLGLMLVLISDCLCPSKSNYRNETSEVITKENMENAENAVLEEPEEATELSADDAEEAAEVKDLSEGEDAPNSSVDDSEEDLALGKESGEEEEMEDLNEQPLADSETESSVRQRRSQLLHAEEYGRTASNIG</sequence>
<feature type="compositionally biased region" description="Gly residues" evidence="9">
    <location>
        <begin position="315"/>
        <end position="326"/>
    </location>
</feature>
<organism evidence="12 13">
    <name type="scientific">Coturnix japonica</name>
    <name type="common">Japanese quail</name>
    <name type="synonym">Coturnix coturnix japonica</name>
    <dbReference type="NCBI Taxonomy" id="93934"/>
    <lineage>
        <taxon>Eukaryota</taxon>
        <taxon>Metazoa</taxon>
        <taxon>Chordata</taxon>
        <taxon>Craniata</taxon>
        <taxon>Vertebrata</taxon>
        <taxon>Euteleostomi</taxon>
        <taxon>Archelosauria</taxon>
        <taxon>Archosauria</taxon>
        <taxon>Dinosauria</taxon>
        <taxon>Saurischia</taxon>
        <taxon>Theropoda</taxon>
        <taxon>Coelurosauria</taxon>
        <taxon>Aves</taxon>
        <taxon>Neognathae</taxon>
        <taxon>Galloanserae</taxon>
        <taxon>Galliformes</taxon>
        <taxon>Phasianidae</taxon>
        <taxon>Perdicinae</taxon>
        <taxon>Coturnix</taxon>
    </lineage>
</organism>
<evidence type="ECO:0000313" key="13">
    <source>
        <dbReference type="Proteomes" id="UP000694412"/>
    </source>
</evidence>
<evidence type="ECO:0000256" key="9">
    <source>
        <dbReference type="SAM" id="MobiDB-lite"/>
    </source>
</evidence>
<keyword evidence="10" id="KW-0812">Transmembrane</keyword>
<evidence type="ECO:0000256" key="3">
    <source>
        <dbReference type="ARBA" id="ARBA00022729"/>
    </source>
</evidence>
<dbReference type="GO" id="GO:0005789">
    <property type="term" value="C:endoplasmic reticulum membrane"/>
    <property type="evidence" value="ECO:0007669"/>
    <property type="project" value="UniProtKB-SubCell"/>
</dbReference>
<feature type="region of interest" description="Disordered" evidence="9">
    <location>
        <begin position="1"/>
        <end position="76"/>
    </location>
</feature>
<dbReference type="AlphaFoldDB" id="A0A8C2STQ0"/>
<dbReference type="InterPro" id="IPR036249">
    <property type="entry name" value="Thioredoxin-like_sf"/>
</dbReference>
<reference evidence="12" key="1">
    <citation type="submission" date="2015-11" db="EMBL/GenBank/DDBJ databases">
        <authorList>
            <consortium name="International Coturnix japonica Genome Analysis Consortium"/>
            <person name="Warren W."/>
            <person name="Burt D.W."/>
            <person name="Antin P.B."/>
            <person name="Lanford R."/>
            <person name="Gros J."/>
            <person name="Wilson R.K."/>
        </authorList>
    </citation>
    <scope>NUCLEOTIDE SEQUENCE [LARGE SCALE GENOMIC DNA]</scope>
</reference>
<evidence type="ECO:0000256" key="1">
    <source>
        <dbReference type="ARBA" id="ARBA00004389"/>
    </source>
</evidence>
<feature type="compositionally biased region" description="Low complexity" evidence="9">
    <location>
        <begin position="25"/>
        <end position="45"/>
    </location>
</feature>
<feature type="compositionally biased region" description="Acidic residues" evidence="9">
    <location>
        <begin position="577"/>
        <end position="594"/>
    </location>
</feature>
<feature type="compositionally biased region" description="Low complexity" evidence="9">
    <location>
        <begin position="142"/>
        <end position="153"/>
    </location>
</feature>
<keyword evidence="3" id="KW-0732">Signal</keyword>
<reference evidence="12" key="3">
    <citation type="submission" date="2025-09" db="UniProtKB">
        <authorList>
            <consortium name="Ensembl"/>
        </authorList>
    </citation>
    <scope>IDENTIFICATION</scope>
</reference>
<dbReference type="Ensembl" id="ENSCJPT00005006424.1">
    <property type="protein sequence ID" value="ENSCJPP00005003658.1"/>
    <property type="gene ID" value="ENSCJPG00005003803.1"/>
</dbReference>
<dbReference type="Gene3D" id="3.40.30.10">
    <property type="entry name" value="Glutaredoxin"/>
    <property type="match status" value="1"/>
</dbReference>
<protein>
    <submittedName>
        <fullName evidence="12">Thioredoxin related transmembrane protein 4</fullName>
    </submittedName>
</protein>
<keyword evidence="7" id="KW-1015">Disulfide bond</keyword>
<keyword evidence="6 10" id="KW-1133">Transmembrane helix</keyword>
<feature type="region of interest" description="Disordered" evidence="9">
    <location>
        <begin position="127"/>
        <end position="327"/>
    </location>
</feature>
<feature type="region of interest" description="Disordered" evidence="9">
    <location>
        <begin position="577"/>
        <end position="668"/>
    </location>
</feature>